<dbReference type="CDD" id="cd01392">
    <property type="entry name" value="HTH_LacI"/>
    <property type="match status" value="1"/>
</dbReference>
<evidence type="ECO:0000259" key="5">
    <source>
        <dbReference type="PROSITE" id="PS50932"/>
    </source>
</evidence>
<evidence type="ECO:0000256" key="4">
    <source>
        <dbReference type="SAM" id="MobiDB-lite"/>
    </source>
</evidence>
<organism evidence="6 7">
    <name type="scientific">Bordetella flabilis</name>
    <dbReference type="NCBI Taxonomy" id="463014"/>
    <lineage>
        <taxon>Bacteria</taxon>
        <taxon>Pseudomonadati</taxon>
        <taxon>Pseudomonadota</taxon>
        <taxon>Betaproteobacteria</taxon>
        <taxon>Burkholderiales</taxon>
        <taxon>Alcaligenaceae</taxon>
        <taxon>Bordetella</taxon>
    </lineage>
</organism>
<dbReference type="PANTHER" id="PTHR30146:SF138">
    <property type="entry name" value="TRANSCRIPTIONAL REGULATORY PROTEIN"/>
    <property type="match status" value="1"/>
</dbReference>
<evidence type="ECO:0000313" key="7">
    <source>
        <dbReference type="Proteomes" id="UP000091926"/>
    </source>
</evidence>
<protein>
    <recommendedName>
        <fullName evidence="5">HTH lacI-type domain-containing protein</fullName>
    </recommendedName>
</protein>
<dbReference type="Gene3D" id="1.10.260.40">
    <property type="entry name" value="lambda repressor-like DNA-binding domains"/>
    <property type="match status" value="1"/>
</dbReference>
<feature type="compositionally biased region" description="Low complexity" evidence="4">
    <location>
        <begin position="325"/>
        <end position="339"/>
    </location>
</feature>
<dbReference type="EMBL" id="CP016172">
    <property type="protein sequence ID" value="ANN80753.1"/>
    <property type="molecule type" value="Genomic_DNA"/>
</dbReference>
<sequence length="351" mass="37500">MTVRDVARMAGVSVATVSRVLNGNEKVAEDLRDQVRRVADRLGYTPHAAARALASQRATAIGAIVPTLEDATFAVGVATLQRRATEAGYTLLLASSNYDQQEELRQVRALAAHGIAGLMLVGAQHAAETYQILDAKRIPYVNTWVLDERHPSVGFDNREIGRTIANYLLDLGHTVFGVIAQRSPESDRAAGRLAGIRDALAARGLPAPRQQLIQRSHKIIDGQIALRMLMTEGPRPTAVLCGTDMLAFGALVEARSLGIEVPRQLSITGINDVDFASHLHPPLTTVRLSVEEIGERAADFLLASAQGKPAARQAPVPFSLIVRGTTAPPAGMAGASPSRPGRRGEKKGSSR</sequence>
<dbReference type="SMART" id="SM00354">
    <property type="entry name" value="HTH_LACI"/>
    <property type="match status" value="1"/>
</dbReference>
<evidence type="ECO:0000256" key="2">
    <source>
        <dbReference type="ARBA" id="ARBA00023125"/>
    </source>
</evidence>
<proteinExistence type="predicted"/>
<feature type="domain" description="HTH lacI-type" evidence="5">
    <location>
        <begin position="1"/>
        <end position="55"/>
    </location>
</feature>
<dbReference type="InterPro" id="IPR028082">
    <property type="entry name" value="Peripla_BP_I"/>
</dbReference>
<keyword evidence="2" id="KW-0238">DNA-binding</keyword>
<dbReference type="SUPFAM" id="SSF47413">
    <property type="entry name" value="lambda repressor-like DNA-binding domains"/>
    <property type="match status" value="1"/>
</dbReference>
<dbReference type="AlphaFoldDB" id="A0A193GMD1"/>
<dbReference type="GO" id="GO:0003700">
    <property type="term" value="F:DNA-binding transcription factor activity"/>
    <property type="evidence" value="ECO:0007669"/>
    <property type="project" value="TreeGrafter"/>
</dbReference>
<dbReference type="CDD" id="cd06273">
    <property type="entry name" value="PBP1_LacI-like"/>
    <property type="match status" value="1"/>
</dbReference>
<keyword evidence="1" id="KW-0805">Transcription regulation</keyword>
<keyword evidence="3" id="KW-0804">Transcription</keyword>
<dbReference type="Proteomes" id="UP000091926">
    <property type="component" value="Chromosome"/>
</dbReference>
<dbReference type="InterPro" id="IPR046335">
    <property type="entry name" value="LacI/GalR-like_sensor"/>
</dbReference>
<dbReference type="PANTHER" id="PTHR30146">
    <property type="entry name" value="LACI-RELATED TRANSCRIPTIONAL REPRESSOR"/>
    <property type="match status" value="1"/>
</dbReference>
<dbReference type="Gene3D" id="3.40.50.2300">
    <property type="match status" value="2"/>
</dbReference>
<feature type="compositionally biased region" description="Basic and acidic residues" evidence="4">
    <location>
        <begin position="342"/>
        <end position="351"/>
    </location>
</feature>
<dbReference type="GO" id="GO:0000976">
    <property type="term" value="F:transcription cis-regulatory region binding"/>
    <property type="evidence" value="ECO:0007669"/>
    <property type="project" value="TreeGrafter"/>
</dbReference>
<gene>
    <name evidence="6" type="ORF">BAU07_24435</name>
</gene>
<dbReference type="KEGG" id="bfz:BAU07_24435"/>
<dbReference type="SUPFAM" id="SSF53822">
    <property type="entry name" value="Periplasmic binding protein-like I"/>
    <property type="match status" value="1"/>
</dbReference>
<evidence type="ECO:0000256" key="3">
    <source>
        <dbReference type="ARBA" id="ARBA00023163"/>
    </source>
</evidence>
<accession>A0A193GMD1</accession>
<dbReference type="InterPro" id="IPR010982">
    <property type="entry name" value="Lambda_DNA-bd_dom_sf"/>
</dbReference>
<dbReference type="PROSITE" id="PS00356">
    <property type="entry name" value="HTH_LACI_1"/>
    <property type="match status" value="1"/>
</dbReference>
<dbReference type="Pfam" id="PF00356">
    <property type="entry name" value="LacI"/>
    <property type="match status" value="1"/>
</dbReference>
<dbReference type="PROSITE" id="PS50932">
    <property type="entry name" value="HTH_LACI_2"/>
    <property type="match status" value="1"/>
</dbReference>
<evidence type="ECO:0000313" key="6">
    <source>
        <dbReference type="EMBL" id="ANN80753.1"/>
    </source>
</evidence>
<dbReference type="InterPro" id="IPR000843">
    <property type="entry name" value="HTH_LacI"/>
</dbReference>
<name>A0A193GMD1_9BORD</name>
<keyword evidence="7" id="KW-1185">Reference proteome</keyword>
<dbReference type="STRING" id="463014.BAU07_24435"/>
<dbReference type="Pfam" id="PF13377">
    <property type="entry name" value="Peripla_BP_3"/>
    <property type="match status" value="1"/>
</dbReference>
<dbReference type="PRINTS" id="PR00036">
    <property type="entry name" value="HTHLACI"/>
</dbReference>
<reference evidence="6 7" key="1">
    <citation type="submission" date="2016-06" db="EMBL/GenBank/DDBJ databases">
        <title>Complete genome sequences of Bordetella bronchialis and Bordetella flabilis.</title>
        <authorList>
            <person name="LiPuma J.J."/>
            <person name="Spilker T."/>
        </authorList>
    </citation>
    <scope>NUCLEOTIDE SEQUENCE [LARGE SCALE GENOMIC DNA]</scope>
    <source>
        <strain evidence="6 7">AU10664</strain>
    </source>
</reference>
<feature type="region of interest" description="Disordered" evidence="4">
    <location>
        <begin position="325"/>
        <end position="351"/>
    </location>
</feature>
<evidence type="ECO:0000256" key="1">
    <source>
        <dbReference type="ARBA" id="ARBA00023015"/>
    </source>
</evidence>